<dbReference type="InterPro" id="IPR023346">
    <property type="entry name" value="Lysozyme-like_dom_sf"/>
</dbReference>
<feature type="signal peptide" evidence="1">
    <location>
        <begin position="1"/>
        <end position="20"/>
    </location>
</feature>
<keyword evidence="3" id="KW-1185">Reference proteome</keyword>
<sequence>MLVRIAAVLLSLAGPALAEADPRADDPWTACTRAIAAAEAQAGIPDGVLRAIAQVESGRARPGGGVAPWPFALNAGGESLFPETAAAAVAQVEALRAAGRRSIDVGCMQVNLVHHPDAFPTLEAAFHPPSNVAYAVRFLRELRGRSQGWAEAIAGYHSLEPGRGLAYHARVRVAQGAALPARTVAGLCAPGLRARLVIPPGAGARPRLVCRR</sequence>
<dbReference type="RefSeq" id="WP_168028311.1">
    <property type="nucleotide sequence ID" value="NZ_JAAVNE010000007.1"/>
</dbReference>
<comment type="caution">
    <text evidence="2">The sequence shown here is derived from an EMBL/GenBank/DDBJ whole genome shotgun (WGS) entry which is preliminary data.</text>
</comment>
<evidence type="ECO:0000313" key="3">
    <source>
        <dbReference type="Proteomes" id="UP000787635"/>
    </source>
</evidence>
<dbReference type="EMBL" id="JAAVNE010000007">
    <property type="protein sequence ID" value="NKC30453.1"/>
    <property type="molecule type" value="Genomic_DNA"/>
</dbReference>
<evidence type="ECO:0000313" key="2">
    <source>
        <dbReference type="EMBL" id="NKC30453.1"/>
    </source>
</evidence>
<dbReference type="Gene3D" id="1.10.530.10">
    <property type="match status" value="1"/>
</dbReference>
<evidence type="ECO:0000256" key="1">
    <source>
        <dbReference type="SAM" id="SignalP"/>
    </source>
</evidence>
<feature type="chain" id="PRO_5046168014" evidence="1">
    <location>
        <begin position="21"/>
        <end position="212"/>
    </location>
</feature>
<protein>
    <submittedName>
        <fullName evidence="2">Lytic transglycosylase domain-containing protein</fullName>
    </submittedName>
</protein>
<proteinExistence type="predicted"/>
<keyword evidence="1" id="KW-0732">Signal</keyword>
<name>A0ABX1E026_9PROT</name>
<dbReference type="SUPFAM" id="SSF53955">
    <property type="entry name" value="Lysozyme-like"/>
    <property type="match status" value="1"/>
</dbReference>
<reference evidence="2 3" key="1">
    <citation type="submission" date="2020-03" db="EMBL/GenBank/DDBJ databases">
        <title>Roseomonas selenitidurans sp. nov. isolated from urban soil.</title>
        <authorList>
            <person name="Liu H."/>
        </authorList>
    </citation>
    <scope>NUCLEOTIDE SEQUENCE [LARGE SCALE GENOMIC DNA]</scope>
    <source>
        <strain evidence="2 3">BU-1</strain>
    </source>
</reference>
<dbReference type="Proteomes" id="UP000787635">
    <property type="component" value="Unassembled WGS sequence"/>
</dbReference>
<organism evidence="2 3">
    <name type="scientific">Falsiroseomonas selenitidurans</name>
    <dbReference type="NCBI Taxonomy" id="2716335"/>
    <lineage>
        <taxon>Bacteria</taxon>
        <taxon>Pseudomonadati</taxon>
        <taxon>Pseudomonadota</taxon>
        <taxon>Alphaproteobacteria</taxon>
        <taxon>Acetobacterales</taxon>
        <taxon>Roseomonadaceae</taxon>
        <taxon>Falsiroseomonas</taxon>
    </lineage>
</organism>
<gene>
    <name evidence="2" type="ORF">HEQ75_06235</name>
</gene>
<accession>A0ABX1E026</accession>